<organism evidence="2">
    <name type="scientific">Utricularia reniformis</name>
    <dbReference type="NCBI Taxonomy" id="192314"/>
    <lineage>
        <taxon>Eukaryota</taxon>
        <taxon>Viridiplantae</taxon>
        <taxon>Streptophyta</taxon>
        <taxon>Embryophyta</taxon>
        <taxon>Tracheophyta</taxon>
        <taxon>Spermatophyta</taxon>
        <taxon>Magnoliopsida</taxon>
        <taxon>eudicotyledons</taxon>
        <taxon>Gunneridae</taxon>
        <taxon>Pentapetalae</taxon>
        <taxon>asterids</taxon>
        <taxon>lamiids</taxon>
        <taxon>Lamiales</taxon>
        <taxon>Lentibulariaceae</taxon>
        <taxon>Utricularia</taxon>
    </lineage>
</organism>
<protein>
    <submittedName>
        <fullName evidence="2">Uncharacterized protein</fullName>
    </submittedName>
</protein>
<reference evidence="2" key="1">
    <citation type="submission" date="2017-03" db="EMBL/GenBank/DDBJ databases">
        <title>The mitochondrial genome of the carnivorous plant Utricularia reniformis (Lentibulariaceae): structure, comparative analysis and evolutionary landmarks.</title>
        <authorList>
            <person name="Silva S.R."/>
            <person name="Alvarenga D.O."/>
            <person name="Michael T.P."/>
            <person name="Miranda V.F.O."/>
            <person name="Varani A.M."/>
        </authorList>
    </citation>
    <scope>NUCLEOTIDE SEQUENCE</scope>
</reference>
<feature type="transmembrane region" description="Helical" evidence="1">
    <location>
        <begin position="12"/>
        <end position="32"/>
    </location>
</feature>
<sequence length="69" mass="8005">MAMCIHRESIGIFLQSLALSYSIFVVVALLSIRRATGQKDLPQRHMDSMLLERRFLLGLQLQDRFLDLQ</sequence>
<geneLocation type="mitochondrion" evidence="2"/>
<accession>A0A1Y0B3N4</accession>
<evidence type="ECO:0000313" key="2">
    <source>
        <dbReference type="EMBL" id="ART32004.1"/>
    </source>
</evidence>
<dbReference type="EMBL" id="KY774314">
    <property type="protein sequence ID" value="ART32004.1"/>
    <property type="molecule type" value="Genomic_DNA"/>
</dbReference>
<dbReference type="AlphaFoldDB" id="A0A1Y0B3N4"/>
<evidence type="ECO:0000256" key="1">
    <source>
        <dbReference type="SAM" id="Phobius"/>
    </source>
</evidence>
<keyword evidence="1" id="KW-0812">Transmembrane</keyword>
<keyword evidence="2" id="KW-0496">Mitochondrion</keyword>
<gene>
    <name evidence="2" type="ORF">AEK19_MT1833</name>
</gene>
<keyword evidence="1" id="KW-0472">Membrane</keyword>
<keyword evidence="1" id="KW-1133">Transmembrane helix</keyword>
<name>A0A1Y0B3N4_9LAMI</name>
<proteinExistence type="predicted"/>